<gene>
    <name evidence="2" type="ORF">I5L79_00470</name>
</gene>
<proteinExistence type="predicted"/>
<organism evidence="2 3">
    <name type="scientific">Hymenobacter guriensis</name>
    <dbReference type="NCBI Taxonomy" id="2793065"/>
    <lineage>
        <taxon>Bacteria</taxon>
        <taxon>Pseudomonadati</taxon>
        <taxon>Bacteroidota</taxon>
        <taxon>Cytophagia</taxon>
        <taxon>Cytophagales</taxon>
        <taxon>Hymenobacteraceae</taxon>
        <taxon>Hymenobacter</taxon>
    </lineage>
</organism>
<reference evidence="2 3" key="1">
    <citation type="submission" date="2020-11" db="EMBL/GenBank/DDBJ databases">
        <title>Hymenobacter sp.</title>
        <authorList>
            <person name="Kim M.K."/>
        </authorList>
    </citation>
    <scope>NUCLEOTIDE SEQUENCE [LARGE SCALE GENOMIC DNA]</scope>
    <source>
        <strain evidence="2 3">BT594</strain>
    </source>
</reference>
<comment type="caution">
    <text evidence="2">The sequence shown here is derived from an EMBL/GenBank/DDBJ whole genome shotgun (WGS) entry which is preliminary data.</text>
</comment>
<accession>A0ABS0KVX3</accession>
<evidence type="ECO:0000313" key="3">
    <source>
        <dbReference type="Proteomes" id="UP000601099"/>
    </source>
</evidence>
<dbReference type="RefSeq" id="WP_196953056.1">
    <property type="nucleotide sequence ID" value="NZ_JADWYK010000001.1"/>
</dbReference>
<protein>
    <submittedName>
        <fullName evidence="2">Uncharacterized protein</fullName>
    </submittedName>
</protein>
<dbReference type="Proteomes" id="UP000601099">
    <property type="component" value="Unassembled WGS sequence"/>
</dbReference>
<feature type="chain" id="PRO_5046069915" evidence="1">
    <location>
        <begin position="28"/>
        <end position="308"/>
    </location>
</feature>
<keyword evidence="3" id="KW-1185">Reference proteome</keyword>
<keyword evidence="1" id="KW-0732">Signal</keyword>
<sequence>MKATIGIRITGLLLSLGMMPLASQAQSAPGAQRIAGTHVWLVPPAGFTPAPGLTGLRREAAVLQVFDGQGGNYYRQAAGFTAARFAARGGQVLELQEIAGAAYPARLARVRLSPAQESAQVLFGDSTFAVLLEARYPASDTATARVLRRSLLSATYQKASAADAPATALFAFDESKSTFRFARAEGGTYYYTLGGQPATGSAPTVAVRLADYNPGITAADVSQQMLGRYPTLQGFTARKISSAKVNDLLTYETEGFAQLNGQRVLLYQQVSIIGNTAVSMLGLAHDDVEATLTQFKALTHTIKPRRKP</sequence>
<evidence type="ECO:0000256" key="1">
    <source>
        <dbReference type="SAM" id="SignalP"/>
    </source>
</evidence>
<dbReference type="EMBL" id="JADWYK010000001">
    <property type="protein sequence ID" value="MBG8551997.1"/>
    <property type="molecule type" value="Genomic_DNA"/>
</dbReference>
<name>A0ABS0KVX3_9BACT</name>
<feature type="signal peptide" evidence="1">
    <location>
        <begin position="1"/>
        <end position="27"/>
    </location>
</feature>
<evidence type="ECO:0000313" key="2">
    <source>
        <dbReference type="EMBL" id="MBG8551997.1"/>
    </source>
</evidence>